<evidence type="ECO:0000256" key="13">
    <source>
        <dbReference type="SAM" id="MobiDB-lite"/>
    </source>
</evidence>
<feature type="compositionally biased region" description="Polar residues" evidence="13">
    <location>
        <begin position="1"/>
        <end position="11"/>
    </location>
</feature>
<evidence type="ECO:0000256" key="5">
    <source>
        <dbReference type="ARBA" id="ARBA00022862"/>
    </source>
</evidence>
<evidence type="ECO:0000313" key="16">
    <source>
        <dbReference type="Proteomes" id="UP000557204"/>
    </source>
</evidence>
<comment type="catalytic activity">
    <reaction evidence="12">
        <text>a hydroperoxide + [thioredoxin]-dithiol = an alcohol + [thioredoxin]-disulfide + H2O</text>
        <dbReference type="Rhea" id="RHEA:62620"/>
        <dbReference type="Rhea" id="RHEA-COMP:10698"/>
        <dbReference type="Rhea" id="RHEA-COMP:10700"/>
        <dbReference type="ChEBI" id="CHEBI:15377"/>
        <dbReference type="ChEBI" id="CHEBI:29950"/>
        <dbReference type="ChEBI" id="CHEBI:30879"/>
        <dbReference type="ChEBI" id="CHEBI:35924"/>
        <dbReference type="ChEBI" id="CHEBI:50058"/>
        <dbReference type="EC" id="1.11.1.24"/>
    </reaction>
</comment>
<dbReference type="EMBL" id="JABFAJ010000019">
    <property type="protein sequence ID" value="NNU28036.1"/>
    <property type="molecule type" value="Genomic_DNA"/>
</dbReference>
<keyword evidence="7" id="KW-1015">Disulfide bond</keyword>
<evidence type="ECO:0000259" key="14">
    <source>
        <dbReference type="PROSITE" id="PS51352"/>
    </source>
</evidence>
<evidence type="ECO:0000256" key="9">
    <source>
        <dbReference type="ARBA" id="ARBA00032824"/>
    </source>
</evidence>
<dbReference type="GO" id="GO:0045454">
    <property type="term" value="P:cell redox homeostasis"/>
    <property type="evidence" value="ECO:0007669"/>
    <property type="project" value="TreeGrafter"/>
</dbReference>
<feature type="compositionally biased region" description="Low complexity" evidence="13">
    <location>
        <begin position="51"/>
        <end position="61"/>
    </location>
</feature>
<protein>
    <recommendedName>
        <fullName evidence="3">thioredoxin-dependent peroxiredoxin</fullName>
        <ecNumber evidence="3">1.11.1.24</ecNumber>
    </recommendedName>
    <alternativeName>
        <fullName evidence="11">Bacterioferritin comigratory protein</fullName>
    </alternativeName>
    <alternativeName>
        <fullName evidence="9">Thioredoxin peroxidase</fullName>
    </alternativeName>
</protein>
<evidence type="ECO:0000256" key="4">
    <source>
        <dbReference type="ARBA" id="ARBA00022559"/>
    </source>
</evidence>
<dbReference type="Pfam" id="PF00578">
    <property type="entry name" value="AhpC-TSA"/>
    <property type="match status" value="1"/>
</dbReference>
<keyword evidence="4 15" id="KW-0575">Peroxidase</keyword>
<dbReference type="EC" id="1.11.1.24" evidence="3"/>
<dbReference type="PANTHER" id="PTHR42801:SF4">
    <property type="entry name" value="AHPC_TSA FAMILY PROTEIN"/>
    <property type="match status" value="1"/>
</dbReference>
<dbReference type="NCBIfam" id="NF006960">
    <property type="entry name" value="PRK09437.1"/>
    <property type="match status" value="1"/>
</dbReference>
<keyword evidence="6 15" id="KW-0560">Oxidoreductase</keyword>
<comment type="subunit">
    <text evidence="2">Monomer.</text>
</comment>
<keyword evidence="16" id="KW-1185">Reference proteome</keyword>
<sequence>MRIGSGSTACSPSPAAVGGAAGLTGSTLRENRPRTASPDVVARPADRLSDGPVPAAPGAPVTRLATGDTAPDFTLPTADGSTVSLATLRESAEQGVVVYFYPAAMTPGCTKEACDFRDSLEALQGAGYAVVGISPDEPARLAAFAERDGLTFPLASDPDHEVLEAYGAWGEKKNYGRTYVGVIRSTVVVGTDGTVELAQYNVKATGHVARLRTKLGIDAA</sequence>
<dbReference type="InterPro" id="IPR000866">
    <property type="entry name" value="AhpC/TSA"/>
</dbReference>
<evidence type="ECO:0000256" key="8">
    <source>
        <dbReference type="ARBA" id="ARBA00023284"/>
    </source>
</evidence>
<dbReference type="CDD" id="cd03017">
    <property type="entry name" value="PRX_BCP"/>
    <property type="match status" value="1"/>
</dbReference>
<dbReference type="InterPro" id="IPR013766">
    <property type="entry name" value="Thioredoxin_domain"/>
</dbReference>
<evidence type="ECO:0000256" key="1">
    <source>
        <dbReference type="ARBA" id="ARBA00003330"/>
    </source>
</evidence>
<keyword evidence="5" id="KW-0049">Antioxidant</keyword>
<dbReference type="FunFam" id="3.40.30.10:FF:000007">
    <property type="entry name" value="Thioredoxin-dependent thiol peroxidase"/>
    <property type="match status" value="1"/>
</dbReference>
<dbReference type="AlphaFoldDB" id="A0A849JXJ7"/>
<evidence type="ECO:0000256" key="3">
    <source>
        <dbReference type="ARBA" id="ARBA00013017"/>
    </source>
</evidence>
<evidence type="ECO:0000256" key="11">
    <source>
        <dbReference type="ARBA" id="ARBA00041373"/>
    </source>
</evidence>
<name>A0A849JXJ7_9MICO</name>
<dbReference type="PROSITE" id="PS51352">
    <property type="entry name" value="THIOREDOXIN_2"/>
    <property type="match status" value="1"/>
</dbReference>
<evidence type="ECO:0000256" key="10">
    <source>
        <dbReference type="ARBA" id="ARBA00038489"/>
    </source>
</evidence>
<gene>
    <name evidence="15" type="primary">bcp</name>
    <name evidence="15" type="ORF">HLI28_10840</name>
</gene>
<dbReference type="GO" id="GO:0034599">
    <property type="term" value="P:cellular response to oxidative stress"/>
    <property type="evidence" value="ECO:0007669"/>
    <property type="project" value="TreeGrafter"/>
</dbReference>
<feature type="region of interest" description="Disordered" evidence="13">
    <location>
        <begin position="1"/>
        <end position="75"/>
    </location>
</feature>
<reference evidence="15 16" key="1">
    <citation type="submission" date="2020-05" db="EMBL/GenBank/DDBJ databases">
        <title>Genome sequence of Isoptericola sp. JC619 isolated from Chilika lagoon, India.</title>
        <authorList>
            <person name="Kumar D."/>
            <person name="Appam K."/>
            <person name="Gandham S."/>
            <person name="Uppada J."/>
            <person name="Sasikala C."/>
            <person name="Venkata Ramana C."/>
        </authorList>
    </citation>
    <scope>NUCLEOTIDE SEQUENCE [LARGE SCALE GENOMIC DNA]</scope>
    <source>
        <strain evidence="15 16">JC619</strain>
    </source>
</reference>
<feature type="domain" description="Thioredoxin" evidence="14">
    <location>
        <begin position="64"/>
        <end position="220"/>
    </location>
</feature>
<dbReference type="SUPFAM" id="SSF52833">
    <property type="entry name" value="Thioredoxin-like"/>
    <property type="match status" value="1"/>
</dbReference>
<evidence type="ECO:0000313" key="15">
    <source>
        <dbReference type="EMBL" id="NNU28036.1"/>
    </source>
</evidence>
<dbReference type="PANTHER" id="PTHR42801">
    <property type="entry name" value="THIOREDOXIN-DEPENDENT PEROXIDE REDUCTASE"/>
    <property type="match status" value="1"/>
</dbReference>
<comment type="caution">
    <text evidence="15">The sequence shown here is derived from an EMBL/GenBank/DDBJ whole genome shotgun (WGS) entry which is preliminary data.</text>
</comment>
<keyword evidence="8" id="KW-0676">Redox-active center</keyword>
<accession>A0A849JXJ7</accession>
<organism evidence="15 16">
    <name type="scientific">Isoptericola sediminis</name>
    <dbReference type="NCBI Taxonomy" id="2733572"/>
    <lineage>
        <taxon>Bacteria</taxon>
        <taxon>Bacillati</taxon>
        <taxon>Actinomycetota</taxon>
        <taxon>Actinomycetes</taxon>
        <taxon>Micrococcales</taxon>
        <taxon>Promicromonosporaceae</taxon>
        <taxon>Isoptericola</taxon>
    </lineage>
</organism>
<dbReference type="InterPro" id="IPR036249">
    <property type="entry name" value="Thioredoxin-like_sf"/>
</dbReference>
<proteinExistence type="inferred from homology"/>
<dbReference type="Gene3D" id="3.40.30.10">
    <property type="entry name" value="Glutaredoxin"/>
    <property type="match status" value="1"/>
</dbReference>
<evidence type="ECO:0000256" key="6">
    <source>
        <dbReference type="ARBA" id="ARBA00023002"/>
    </source>
</evidence>
<comment type="function">
    <text evidence="1">Thiol-specific peroxidase that catalyzes the reduction of hydrogen peroxide and organic hydroperoxides to water and alcohols, respectively. Plays a role in cell protection against oxidative stress by detoxifying peroxides and as sensor of hydrogen peroxide-mediated signaling events.</text>
</comment>
<dbReference type="Proteomes" id="UP000557204">
    <property type="component" value="Unassembled WGS sequence"/>
</dbReference>
<dbReference type="GO" id="GO:0005737">
    <property type="term" value="C:cytoplasm"/>
    <property type="evidence" value="ECO:0007669"/>
    <property type="project" value="TreeGrafter"/>
</dbReference>
<evidence type="ECO:0000256" key="12">
    <source>
        <dbReference type="ARBA" id="ARBA00049091"/>
    </source>
</evidence>
<evidence type="ECO:0000256" key="2">
    <source>
        <dbReference type="ARBA" id="ARBA00011245"/>
    </source>
</evidence>
<dbReference type="GO" id="GO:0008379">
    <property type="term" value="F:thioredoxin peroxidase activity"/>
    <property type="evidence" value="ECO:0007669"/>
    <property type="project" value="TreeGrafter"/>
</dbReference>
<dbReference type="InterPro" id="IPR050924">
    <property type="entry name" value="Peroxiredoxin_BCP/PrxQ"/>
</dbReference>
<evidence type="ECO:0000256" key="7">
    <source>
        <dbReference type="ARBA" id="ARBA00023157"/>
    </source>
</evidence>
<comment type="similarity">
    <text evidence="10">Belongs to the peroxiredoxin family. BCP/PrxQ subfamily.</text>
</comment>